<keyword evidence="1" id="KW-0812">Transmembrane</keyword>
<keyword evidence="1" id="KW-1133">Transmembrane helix</keyword>
<dbReference type="Proteomes" id="UP000642144">
    <property type="component" value="Unassembled WGS sequence"/>
</dbReference>
<evidence type="ECO:0000313" key="2">
    <source>
        <dbReference type="EMBL" id="MYN27595.1"/>
    </source>
</evidence>
<dbReference type="EMBL" id="WWCT01000010">
    <property type="protein sequence ID" value="MYN27595.1"/>
    <property type="molecule type" value="Genomic_DNA"/>
</dbReference>
<protein>
    <submittedName>
        <fullName evidence="2">Uncharacterized protein</fullName>
    </submittedName>
</protein>
<gene>
    <name evidence="2" type="ORF">GTP69_14360</name>
</gene>
<organism evidence="2 3">
    <name type="scientific">Duganella levis</name>
    <dbReference type="NCBI Taxonomy" id="2692169"/>
    <lineage>
        <taxon>Bacteria</taxon>
        <taxon>Pseudomonadati</taxon>
        <taxon>Pseudomonadota</taxon>
        <taxon>Betaproteobacteria</taxon>
        <taxon>Burkholderiales</taxon>
        <taxon>Oxalobacteraceae</taxon>
        <taxon>Telluria group</taxon>
        <taxon>Duganella</taxon>
    </lineage>
</organism>
<proteinExistence type="predicted"/>
<keyword evidence="3" id="KW-1185">Reference proteome</keyword>
<dbReference type="RefSeq" id="WP_161055503.1">
    <property type="nucleotide sequence ID" value="NZ_WWCT01000010.1"/>
</dbReference>
<accession>A0ABW9W142</accession>
<reference evidence="2 3" key="1">
    <citation type="submission" date="2019-12" db="EMBL/GenBank/DDBJ databases">
        <title>Novel species isolated from a subtropical stream in China.</title>
        <authorList>
            <person name="Lu H."/>
        </authorList>
    </citation>
    <scope>NUCLEOTIDE SEQUENCE [LARGE SCALE GENOMIC DNA]</scope>
    <source>
        <strain evidence="2 3">CY42W</strain>
    </source>
</reference>
<comment type="caution">
    <text evidence="2">The sequence shown here is derived from an EMBL/GenBank/DDBJ whole genome shotgun (WGS) entry which is preliminary data.</text>
</comment>
<name>A0ABW9W142_9BURK</name>
<evidence type="ECO:0000313" key="3">
    <source>
        <dbReference type="Proteomes" id="UP000642144"/>
    </source>
</evidence>
<feature type="transmembrane region" description="Helical" evidence="1">
    <location>
        <begin position="12"/>
        <end position="33"/>
    </location>
</feature>
<feature type="transmembrane region" description="Helical" evidence="1">
    <location>
        <begin position="45"/>
        <end position="67"/>
    </location>
</feature>
<keyword evidence="1" id="KW-0472">Membrane</keyword>
<evidence type="ECO:0000256" key="1">
    <source>
        <dbReference type="SAM" id="Phobius"/>
    </source>
</evidence>
<sequence length="260" mass="29983">MAFFEKDKGGVAVWLPIMTGPIFSLVVFVLTYWLDPLSLKQTSGIPAFFLSVIVLMIAQWWVTVIEVRKTAAYSDRLYDAIKDYLHVTPVGSPEQALRYISSRLPILREVKNTSFNTNESLERSDEKFYATKVYDDLLAAIAQQTRKELIWKDIGDLHALTRFRQICRHIGTANPRSSGKYKYKIIGHNDPQLNFILLEHVDGIKEVLFNWDFRGLGQDPTVLISRDSHIIEMFTKQFNLLWQSGTEDHDRMATRSVPEK</sequence>